<dbReference type="Proteomes" id="UP000887567">
    <property type="component" value="Unplaced"/>
</dbReference>
<protein>
    <submittedName>
        <fullName evidence="2">Uncharacterized protein</fullName>
    </submittedName>
</protein>
<proteinExistence type="predicted"/>
<reference evidence="2" key="1">
    <citation type="submission" date="2022-11" db="UniProtKB">
        <authorList>
            <consortium name="EnsemblMetazoa"/>
        </authorList>
    </citation>
    <scope>IDENTIFICATION</scope>
</reference>
<evidence type="ECO:0000313" key="2">
    <source>
        <dbReference type="EnsemblMetazoa" id="XP_020895639.1"/>
    </source>
</evidence>
<dbReference type="OrthoDB" id="5961674at2759"/>
<dbReference type="GeneID" id="110234590"/>
<accession>A0A913WXG9</accession>
<organism evidence="2 3">
    <name type="scientific">Exaiptasia diaphana</name>
    <name type="common">Tropical sea anemone</name>
    <name type="synonym">Aiptasia pulchella</name>
    <dbReference type="NCBI Taxonomy" id="2652724"/>
    <lineage>
        <taxon>Eukaryota</taxon>
        <taxon>Metazoa</taxon>
        <taxon>Cnidaria</taxon>
        <taxon>Anthozoa</taxon>
        <taxon>Hexacorallia</taxon>
        <taxon>Actiniaria</taxon>
        <taxon>Aiptasiidae</taxon>
        <taxon>Exaiptasia</taxon>
    </lineage>
</organism>
<evidence type="ECO:0000256" key="1">
    <source>
        <dbReference type="SAM" id="MobiDB-lite"/>
    </source>
</evidence>
<dbReference type="RefSeq" id="XP_020895639.1">
    <property type="nucleotide sequence ID" value="XM_021039980.2"/>
</dbReference>
<name>A0A913WXG9_EXADI</name>
<keyword evidence="3" id="KW-1185">Reference proteome</keyword>
<evidence type="ECO:0000313" key="3">
    <source>
        <dbReference type="Proteomes" id="UP000887567"/>
    </source>
</evidence>
<dbReference type="KEGG" id="epa:110234590"/>
<feature type="compositionally biased region" description="Polar residues" evidence="1">
    <location>
        <begin position="239"/>
        <end position="266"/>
    </location>
</feature>
<feature type="region of interest" description="Disordered" evidence="1">
    <location>
        <begin position="224"/>
        <end position="266"/>
    </location>
</feature>
<dbReference type="AlphaFoldDB" id="A0A913WXG9"/>
<dbReference type="EnsemblMetazoa" id="XM_021039980.2">
    <property type="protein sequence ID" value="XP_020895639.1"/>
    <property type="gene ID" value="LOC110234590"/>
</dbReference>
<sequence>MNPTIKKLLDSINTLGRELEKGSGSSAESASNKNVEAELLQRFRNSPGGSASAVNAAHSTVPCETSSTSTSLNKLTNAPRFALGYNFSKRQKRKDTSKTATGSFIKDVILLGGPEDDKVPRQGLRVLLSENNHIVSGATLRKEWGFPTVIDYLKSLFPSKLGEFDEITILMPVHSKLLEPNLPPGQQLSGFMIQKVFKDRPVYIRPHKRILTLDEYLPKKKRKLESASSDEDSGDDLNNKSTFEVTTGVTSNQAQTDMTISGNMIQ</sequence>